<dbReference type="GO" id="GO:0043048">
    <property type="term" value="P:dolichyl monophosphate biosynthetic process"/>
    <property type="evidence" value="ECO:0007669"/>
    <property type="project" value="EnsemblFungi"/>
</dbReference>
<dbReference type="PANTHER" id="PTHR13205:SF15">
    <property type="entry name" value="DOLICHOL KINASE"/>
    <property type="match status" value="1"/>
</dbReference>
<feature type="transmembrane region" description="Helical" evidence="10">
    <location>
        <begin position="217"/>
        <end position="236"/>
    </location>
</feature>
<keyword evidence="4" id="KW-0808">Transferase</keyword>
<gene>
    <name evidence="11" type="primary">KAFR0A02090</name>
    <name evidence="11" type="ORF">KAFR_0A02090</name>
</gene>
<dbReference type="GeneID" id="13882278"/>
<dbReference type="HOGENOM" id="CLU_031307_0_0_1"/>
<comment type="subcellular location">
    <subcellularLocation>
        <location evidence="1">Endoplasmic reticulum membrane</location>
        <topology evidence="1">Multi-pass membrane protein</topology>
    </subcellularLocation>
</comment>
<keyword evidence="9 10" id="KW-0472">Membrane</keyword>
<dbReference type="FunCoup" id="H2AMP7">
    <property type="interactions" value="108"/>
</dbReference>
<evidence type="ECO:0000256" key="10">
    <source>
        <dbReference type="SAM" id="Phobius"/>
    </source>
</evidence>
<protein>
    <recommendedName>
        <fullName evidence="3">dolichol kinase</fullName>
        <ecNumber evidence="3">2.7.1.108</ecNumber>
    </recommendedName>
</protein>
<keyword evidence="12" id="KW-1185">Reference proteome</keyword>
<dbReference type="OrthoDB" id="377083at2759"/>
<feature type="transmembrane region" description="Helical" evidence="10">
    <location>
        <begin position="386"/>
        <end position="405"/>
    </location>
</feature>
<dbReference type="KEGG" id="kaf:KAFR_0A02090"/>
<evidence type="ECO:0000256" key="8">
    <source>
        <dbReference type="ARBA" id="ARBA00022989"/>
    </source>
</evidence>
<dbReference type="InParanoid" id="H2AMP7"/>
<keyword evidence="8 10" id="KW-1133">Transmembrane helix</keyword>
<organism evidence="11 12">
    <name type="scientific">Kazachstania africana (strain ATCC 22294 / BCRC 22015 / CBS 2517 / CECT 1963 / NBRC 1671 / NRRL Y-8276)</name>
    <name type="common">Yeast</name>
    <name type="synonym">Kluyveromyces africanus</name>
    <dbReference type="NCBI Taxonomy" id="1071382"/>
    <lineage>
        <taxon>Eukaryota</taxon>
        <taxon>Fungi</taxon>
        <taxon>Dikarya</taxon>
        <taxon>Ascomycota</taxon>
        <taxon>Saccharomycotina</taxon>
        <taxon>Saccharomycetes</taxon>
        <taxon>Saccharomycetales</taxon>
        <taxon>Saccharomycetaceae</taxon>
        <taxon>Kazachstania</taxon>
    </lineage>
</organism>
<keyword evidence="7" id="KW-0256">Endoplasmic reticulum</keyword>
<dbReference type="eggNOG" id="KOG2468">
    <property type="taxonomic scope" value="Eukaryota"/>
</dbReference>
<dbReference type="Proteomes" id="UP000005220">
    <property type="component" value="Chromosome 1"/>
</dbReference>
<keyword evidence="5 10" id="KW-0812">Transmembrane</keyword>
<dbReference type="EMBL" id="HE650821">
    <property type="protein sequence ID" value="CCF55647.1"/>
    <property type="molecule type" value="Genomic_DNA"/>
</dbReference>
<feature type="transmembrane region" description="Helical" evidence="10">
    <location>
        <begin position="292"/>
        <end position="311"/>
    </location>
</feature>
<dbReference type="GO" id="GO:0004168">
    <property type="term" value="F:dolichol kinase activity"/>
    <property type="evidence" value="ECO:0007669"/>
    <property type="project" value="UniProtKB-EC"/>
</dbReference>
<accession>H2AMP7</accession>
<dbReference type="InterPro" id="IPR032974">
    <property type="entry name" value="Polypren_kinase"/>
</dbReference>
<feature type="transmembrane region" description="Helical" evidence="10">
    <location>
        <begin position="106"/>
        <end position="126"/>
    </location>
</feature>
<evidence type="ECO:0000256" key="7">
    <source>
        <dbReference type="ARBA" id="ARBA00022824"/>
    </source>
</evidence>
<evidence type="ECO:0000313" key="11">
    <source>
        <dbReference type="EMBL" id="CCF55647.1"/>
    </source>
</evidence>
<evidence type="ECO:0000256" key="3">
    <source>
        <dbReference type="ARBA" id="ARBA00012132"/>
    </source>
</evidence>
<feature type="transmembrane region" description="Helical" evidence="10">
    <location>
        <begin position="248"/>
        <end position="272"/>
    </location>
</feature>
<evidence type="ECO:0000256" key="4">
    <source>
        <dbReference type="ARBA" id="ARBA00022679"/>
    </source>
</evidence>
<evidence type="ECO:0000256" key="1">
    <source>
        <dbReference type="ARBA" id="ARBA00004477"/>
    </source>
</evidence>
<dbReference type="STRING" id="1071382.H2AMP7"/>
<dbReference type="GO" id="GO:0005789">
    <property type="term" value="C:endoplasmic reticulum membrane"/>
    <property type="evidence" value="ECO:0007669"/>
    <property type="project" value="UniProtKB-SubCell"/>
</dbReference>
<keyword evidence="6" id="KW-0418">Kinase</keyword>
<name>H2AMP7_KAZAF</name>
<dbReference type="EC" id="2.7.1.108" evidence="3"/>
<evidence type="ECO:0000256" key="5">
    <source>
        <dbReference type="ARBA" id="ARBA00022692"/>
    </source>
</evidence>
<evidence type="ECO:0000256" key="2">
    <source>
        <dbReference type="ARBA" id="ARBA00010794"/>
    </source>
</evidence>
<dbReference type="RefSeq" id="XP_003954782.1">
    <property type="nucleotide sequence ID" value="XM_003954733.1"/>
</dbReference>
<reference evidence="11 12" key="1">
    <citation type="journal article" date="2011" name="Proc. Natl. Acad. Sci. U.S.A.">
        <title>Evolutionary erosion of yeast sex chromosomes by mating-type switching accidents.</title>
        <authorList>
            <person name="Gordon J.L."/>
            <person name="Armisen D."/>
            <person name="Proux-Wera E."/>
            <person name="Oheigeartaigh S.S."/>
            <person name="Byrne K.P."/>
            <person name="Wolfe K.H."/>
        </authorList>
    </citation>
    <scope>NUCLEOTIDE SEQUENCE [LARGE SCALE GENOMIC DNA]</scope>
    <source>
        <strain evidence="12">ATCC 22294 / BCRC 22015 / CBS 2517 / CECT 1963 / NBRC 1671 / NRRL Y-8276</strain>
    </source>
</reference>
<dbReference type="AlphaFoldDB" id="H2AMP7"/>
<sequence>MSKTNSIVDTEPVNTKAILDEKSKNMNKLHEGTRLKRNFSLKYSEKFVQTIILLLTVYMVGVKFNTISTYNDIFTTVTKLFVFFFAQIFKNFSIEEGIDTLPPFEIIYSFYLPFMLSLLLDENLVYINTILSFNVIENVNYVTRFLLQALLILFLKSDPIESIAAIFINMGFAWFLEKIGELKSLDNIDCNLFSILLTNILFLIGCPDSIPFQILKGTVIAFLITITINYWISFPLKKYVKNQHLKSMALLSNFVITFPFLTDMIIILPNSAKEQPVKWLFNYIFESRCRQIILLTWLSFLLILIPNILMFHSNFSLNTSRKVWHFIILLLILKPFKIDQQFIKIALSGTIPLFLSVEYLRYLKLEPIGKYLDSRLRSFSDFRDDKGPIIISYIYLIIGISFPLLVANSPVGLISLGIGDSMASIIGGRYGKLKWKGTSKTVEGTIAFVLSTSCVSAIAKYYMNYFEDLSWIGVFTLCLLSGLLEGNSILNDNIMIPAFMLICEKLLITS</sequence>
<evidence type="ECO:0000256" key="9">
    <source>
        <dbReference type="ARBA" id="ARBA00023136"/>
    </source>
</evidence>
<evidence type="ECO:0000256" key="6">
    <source>
        <dbReference type="ARBA" id="ARBA00022777"/>
    </source>
</evidence>
<feature type="transmembrane region" description="Helical" evidence="10">
    <location>
        <begin position="469"/>
        <end position="490"/>
    </location>
</feature>
<evidence type="ECO:0000313" key="12">
    <source>
        <dbReference type="Proteomes" id="UP000005220"/>
    </source>
</evidence>
<dbReference type="PANTHER" id="PTHR13205">
    <property type="entry name" value="TRANSMEMBRANE PROTEIN 15-RELATED"/>
    <property type="match status" value="1"/>
</dbReference>
<proteinExistence type="inferred from homology"/>
<feature type="transmembrane region" description="Helical" evidence="10">
    <location>
        <begin position="73"/>
        <end position="94"/>
    </location>
</feature>
<comment type="similarity">
    <text evidence="2">Belongs to the polyprenol kinase family.</text>
</comment>